<name>A0A5D2LCC6_GOSTO</name>
<sequence length="90" mass="10991">MVFGRYNCFSLIAGGVRISGWVILYFATLKNLKCAMIDVEMKMIFLFFFWWNMRMIYLLCQCATSHLFHMFMLIIILFHFFYCILFFLFF</sequence>
<feature type="transmembrane region" description="Helical" evidence="1">
    <location>
        <begin position="7"/>
        <end position="29"/>
    </location>
</feature>
<keyword evidence="3" id="KW-1185">Reference proteome</keyword>
<proteinExistence type="predicted"/>
<reference evidence="2 3" key="1">
    <citation type="submission" date="2019-07" db="EMBL/GenBank/DDBJ databases">
        <title>WGS assembly of Gossypium tomentosum.</title>
        <authorList>
            <person name="Chen Z.J."/>
            <person name="Sreedasyam A."/>
            <person name="Ando A."/>
            <person name="Song Q."/>
            <person name="De L."/>
            <person name="Hulse-Kemp A."/>
            <person name="Ding M."/>
            <person name="Ye W."/>
            <person name="Kirkbride R."/>
            <person name="Jenkins J."/>
            <person name="Plott C."/>
            <person name="Lovell J."/>
            <person name="Lin Y.-M."/>
            <person name="Vaughn R."/>
            <person name="Liu B."/>
            <person name="Li W."/>
            <person name="Simpson S."/>
            <person name="Scheffler B."/>
            <person name="Saski C."/>
            <person name="Grover C."/>
            <person name="Hu G."/>
            <person name="Conover J."/>
            <person name="Carlson J."/>
            <person name="Shu S."/>
            <person name="Boston L."/>
            <person name="Williams M."/>
            <person name="Peterson D."/>
            <person name="Mcgee K."/>
            <person name="Jones D."/>
            <person name="Wendel J."/>
            <person name="Stelly D."/>
            <person name="Grimwood J."/>
            <person name="Schmutz J."/>
        </authorList>
    </citation>
    <scope>NUCLEOTIDE SEQUENCE [LARGE SCALE GENOMIC DNA]</scope>
    <source>
        <strain evidence="2">7179.01</strain>
    </source>
</reference>
<evidence type="ECO:0000313" key="2">
    <source>
        <dbReference type="EMBL" id="TYH75823.1"/>
    </source>
</evidence>
<feature type="transmembrane region" description="Helical" evidence="1">
    <location>
        <begin position="67"/>
        <end position="89"/>
    </location>
</feature>
<feature type="transmembrane region" description="Helical" evidence="1">
    <location>
        <begin position="41"/>
        <end position="60"/>
    </location>
</feature>
<dbReference type="AlphaFoldDB" id="A0A5D2LCC6"/>
<evidence type="ECO:0000313" key="3">
    <source>
        <dbReference type="Proteomes" id="UP000322667"/>
    </source>
</evidence>
<protein>
    <submittedName>
        <fullName evidence="2">Uncharacterized protein</fullName>
    </submittedName>
</protein>
<dbReference type="Proteomes" id="UP000322667">
    <property type="component" value="Chromosome D04"/>
</dbReference>
<organism evidence="2 3">
    <name type="scientific">Gossypium tomentosum</name>
    <name type="common">Hawaiian cotton</name>
    <name type="synonym">Gossypium sandvicense</name>
    <dbReference type="NCBI Taxonomy" id="34277"/>
    <lineage>
        <taxon>Eukaryota</taxon>
        <taxon>Viridiplantae</taxon>
        <taxon>Streptophyta</taxon>
        <taxon>Embryophyta</taxon>
        <taxon>Tracheophyta</taxon>
        <taxon>Spermatophyta</taxon>
        <taxon>Magnoliopsida</taxon>
        <taxon>eudicotyledons</taxon>
        <taxon>Gunneridae</taxon>
        <taxon>Pentapetalae</taxon>
        <taxon>rosids</taxon>
        <taxon>malvids</taxon>
        <taxon>Malvales</taxon>
        <taxon>Malvaceae</taxon>
        <taxon>Malvoideae</taxon>
        <taxon>Gossypium</taxon>
    </lineage>
</organism>
<evidence type="ECO:0000256" key="1">
    <source>
        <dbReference type="SAM" id="Phobius"/>
    </source>
</evidence>
<keyword evidence="1" id="KW-0812">Transmembrane</keyword>
<keyword evidence="1" id="KW-0472">Membrane</keyword>
<accession>A0A5D2LCC6</accession>
<dbReference type="EMBL" id="CM017626">
    <property type="protein sequence ID" value="TYH75823.1"/>
    <property type="molecule type" value="Genomic_DNA"/>
</dbReference>
<keyword evidence="1" id="KW-1133">Transmembrane helix</keyword>
<gene>
    <name evidence="2" type="ORF">ES332_D04G044900v1</name>
</gene>